<dbReference type="InterPro" id="IPR013154">
    <property type="entry name" value="ADH-like_N"/>
</dbReference>
<feature type="domain" description="Alcohol dehydrogenase-like C-terminal" evidence="1">
    <location>
        <begin position="202"/>
        <end position="333"/>
    </location>
</feature>
<evidence type="ECO:0008006" key="5">
    <source>
        <dbReference type="Google" id="ProtNLM"/>
    </source>
</evidence>
<accession>A0AA38XQ88</accession>
<dbReference type="InterPro" id="IPR011032">
    <property type="entry name" value="GroES-like_sf"/>
</dbReference>
<gene>
    <name evidence="3" type="ORF">H2204_013566</name>
</gene>
<dbReference type="PANTHER" id="PTHR43677">
    <property type="entry name" value="SHORT-CHAIN DEHYDROGENASE/REDUCTASE"/>
    <property type="match status" value="1"/>
</dbReference>
<dbReference type="AlphaFoldDB" id="A0AA38XQ88"/>
<sequence>MATGELPETHRALVQRVYAQPLQVETLPTPQPTPGSAVVKVLVANVIGYMKNIYNGARKYSYPTPLVAGTSAIGRVAAVGEDAVSLKPGQLVFFDCTIRGRDDPGAIILSGIADGSSEPSRKLMRDAWRDSTYAEYARAPLENCFPLNEALLCGSPSDGVGLGYDIARISYIAALLVPYGGLRDIRVEPGETVIVAPATGGFGGAAVLVALAMGARVIAMGRNTDVLAKLAGLSSTRVKTVKITGNQEEEVAALQRFGGPADAYFDISPREAQGATYFKSAILSLRHAGRVSYMGGFLEDVPIPLRLLMRKDIKLHGKWMYSPDDVRSLVKMVEIGLLDLSESRGLVTVMGEFPLERWEEAFDMAAKNAAVGQIALIRP</sequence>
<dbReference type="InterPro" id="IPR013149">
    <property type="entry name" value="ADH-like_C"/>
</dbReference>
<dbReference type="InterPro" id="IPR036291">
    <property type="entry name" value="NAD(P)-bd_dom_sf"/>
</dbReference>
<dbReference type="GO" id="GO:0005739">
    <property type="term" value="C:mitochondrion"/>
    <property type="evidence" value="ECO:0007669"/>
    <property type="project" value="TreeGrafter"/>
</dbReference>
<dbReference type="SUPFAM" id="SSF50129">
    <property type="entry name" value="GroES-like"/>
    <property type="match status" value="1"/>
</dbReference>
<dbReference type="Pfam" id="PF00107">
    <property type="entry name" value="ADH_zinc_N"/>
    <property type="match status" value="1"/>
</dbReference>
<reference evidence="3" key="1">
    <citation type="submission" date="2022-10" db="EMBL/GenBank/DDBJ databases">
        <title>Culturing micro-colonial fungi from biological soil crusts in the Mojave desert and describing Neophaeococcomyces mojavensis, and introducing the new genera and species Taxawa tesnikishii.</title>
        <authorList>
            <person name="Kurbessoian T."/>
            <person name="Stajich J.E."/>
        </authorList>
    </citation>
    <scope>NUCLEOTIDE SEQUENCE</scope>
    <source>
        <strain evidence="3">TK_35</strain>
    </source>
</reference>
<dbReference type="CDD" id="cd05188">
    <property type="entry name" value="MDR"/>
    <property type="match status" value="1"/>
</dbReference>
<evidence type="ECO:0000259" key="2">
    <source>
        <dbReference type="Pfam" id="PF08240"/>
    </source>
</evidence>
<organism evidence="3 4">
    <name type="scientific">Knufia peltigerae</name>
    <dbReference type="NCBI Taxonomy" id="1002370"/>
    <lineage>
        <taxon>Eukaryota</taxon>
        <taxon>Fungi</taxon>
        <taxon>Dikarya</taxon>
        <taxon>Ascomycota</taxon>
        <taxon>Pezizomycotina</taxon>
        <taxon>Eurotiomycetes</taxon>
        <taxon>Chaetothyriomycetidae</taxon>
        <taxon>Chaetothyriales</taxon>
        <taxon>Trichomeriaceae</taxon>
        <taxon>Knufia</taxon>
    </lineage>
</organism>
<dbReference type="EMBL" id="JAPDRN010000156">
    <property type="protein sequence ID" value="KAJ9617691.1"/>
    <property type="molecule type" value="Genomic_DNA"/>
</dbReference>
<dbReference type="GO" id="GO:0016491">
    <property type="term" value="F:oxidoreductase activity"/>
    <property type="evidence" value="ECO:0007669"/>
    <property type="project" value="TreeGrafter"/>
</dbReference>
<dbReference type="Gene3D" id="3.90.180.10">
    <property type="entry name" value="Medium-chain alcohol dehydrogenases, catalytic domain"/>
    <property type="match status" value="1"/>
</dbReference>
<dbReference type="PANTHER" id="PTHR43677:SF4">
    <property type="entry name" value="QUINONE OXIDOREDUCTASE-LIKE PROTEIN 2"/>
    <property type="match status" value="1"/>
</dbReference>
<dbReference type="InterPro" id="IPR051397">
    <property type="entry name" value="Zn-ADH-like_protein"/>
</dbReference>
<proteinExistence type="predicted"/>
<dbReference type="Pfam" id="PF08240">
    <property type="entry name" value="ADH_N"/>
    <property type="match status" value="1"/>
</dbReference>
<evidence type="ECO:0000259" key="1">
    <source>
        <dbReference type="Pfam" id="PF00107"/>
    </source>
</evidence>
<evidence type="ECO:0000313" key="4">
    <source>
        <dbReference type="Proteomes" id="UP001172681"/>
    </source>
</evidence>
<feature type="domain" description="Alcohol dehydrogenase-like N-terminal" evidence="2">
    <location>
        <begin position="34"/>
        <end position="148"/>
    </location>
</feature>
<dbReference type="SUPFAM" id="SSF51735">
    <property type="entry name" value="NAD(P)-binding Rossmann-fold domains"/>
    <property type="match status" value="1"/>
</dbReference>
<dbReference type="Gene3D" id="3.40.50.720">
    <property type="entry name" value="NAD(P)-binding Rossmann-like Domain"/>
    <property type="match status" value="1"/>
</dbReference>
<comment type="caution">
    <text evidence="3">The sequence shown here is derived from an EMBL/GenBank/DDBJ whole genome shotgun (WGS) entry which is preliminary data.</text>
</comment>
<dbReference type="Proteomes" id="UP001172681">
    <property type="component" value="Unassembled WGS sequence"/>
</dbReference>
<evidence type="ECO:0000313" key="3">
    <source>
        <dbReference type="EMBL" id="KAJ9617691.1"/>
    </source>
</evidence>
<name>A0AA38XQ88_9EURO</name>
<keyword evidence="4" id="KW-1185">Reference proteome</keyword>
<protein>
    <recommendedName>
        <fullName evidence="5">Alcohol dehydrogenase</fullName>
    </recommendedName>
</protein>